<evidence type="ECO:0000313" key="1">
    <source>
        <dbReference type="EMBL" id="KGN57047.1"/>
    </source>
</evidence>
<organism evidence="1 2">
    <name type="scientific">Cucumis sativus</name>
    <name type="common">Cucumber</name>
    <dbReference type="NCBI Taxonomy" id="3659"/>
    <lineage>
        <taxon>Eukaryota</taxon>
        <taxon>Viridiplantae</taxon>
        <taxon>Streptophyta</taxon>
        <taxon>Embryophyta</taxon>
        <taxon>Tracheophyta</taxon>
        <taxon>Spermatophyta</taxon>
        <taxon>Magnoliopsida</taxon>
        <taxon>eudicotyledons</taxon>
        <taxon>Gunneridae</taxon>
        <taxon>Pentapetalae</taxon>
        <taxon>rosids</taxon>
        <taxon>fabids</taxon>
        <taxon>Cucurbitales</taxon>
        <taxon>Cucurbitaceae</taxon>
        <taxon>Benincaseae</taxon>
        <taxon>Cucumis</taxon>
    </lineage>
</organism>
<reference evidence="1 2" key="3">
    <citation type="journal article" date="2010" name="BMC Genomics">
        <title>Transcriptome sequencing and comparative analysis of cucumber flowers with different sex types.</title>
        <authorList>
            <person name="Guo S."/>
            <person name="Zheng Y."/>
            <person name="Joung J.G."/>
            <person name="Liu S."/>
            <person name="Zhang Z."/>
            <person name="Crasta O.R."/>
            <person name="Sobral B.W."/>
            <person name="Xu Y."/>
            <person name="Huang S."/>
            <person name="Fei Z."/>
        </authorList>
    </citation>
    <scope>NUCLEOTIDE SEQUENCE [LARGE SCALE GENOMIC DNA]</scope>
    <source>
        <strain evidence="2">cv. 9930</strain>
    </source>
</reference>
<dbReference type="Proteomes" id="UP000029981">
    <property type="component" value="Chromosome 3"/>
</dbReference>
<dbReference type="EMBL" id="CM002924">
    <property type="protein sequence ID" value="KGN57047.1"/>
    <property type="molecule type" value="Genomic_DNA"/>
</dbReference>
<keyword evidence="2" id="KW-1185">Reference proteome</keyword>
<protein>
    <submittedName>
        <fullName evidence="1">Uncharacterized protein</fullName>
    </submittedName>
</protein>
<reference evidence="1 2" key="4">
    <citation type="journal article" date="2011" name="BMC Genomics">
        <title>RNA-Seq improves annotation of protein-coding genes in the cucumber genome.</title>
        <authorList>
            <person name="Li Z."/>
            <person name="Zhang Z."/>
            <person name="Yan P."/>
            <person name="Huang S."/>
            <person name="Fei Z."/>
            <person name="Lin K."/>
        </authorList>
    </citation>
    <scope>NUCLEOTIDE SEQUENCE [LARGE SCALE GENOMIC DNA]</scope>
    <source>
        <strain evidence="2">cv. 9930</strain>
    </source>
</reference>
<sequence>MKYDHGRQKPKQAFFNENWEMIEIKFNSEVMKFSKLFVVPTKENFTTAGLRQGWYQKSLLSHRNVLSETESFVILKSQVELEVIFLSSVEVVGSLLVYLEKRSSTILHHCQPYSQVMGWAVGGISIDDHMTCCVSKIKGET</sequence>
<reference evidence="1 2" key="1">
    <citation type="journal article" date="2009" name="Nat. Genet.">
        <title>The genome of the cucumber, Cucumis sativus L.</title>
        <authorList>
            <person name="Huang S."/>
            <person name="Li R."/>
            <person name="Zhang Z."/>
            <person name="Li L."/>
            <person name="Gu X."/>
            <person name="Fan W."/>
            <person name="Lucas W.J."/>
            <person name="Wang X."/>
            <person name="Xie B."/>
            <person name="Ni P."/>
            <person name="Ren Y."/>
            <person name="Zhu H."/>
            <person name="Li J."/>
            <person name="Lin K."/>
            <person name="Jin W."/>
            <person name="Fei Z."/>
            <person name="Li G."/>
            <person name="Staub J."/>
            <person name="Kilian A."/>
            <person name="van der Vossen E.A."/>
            <person name="Wu Y."/>
            <person name="Guo J."/>
            <person name="He J."/>
            <person name="Jia Z."/>
            <person name="Ren Y."/>
            <person name="Tian G."/>
            <person name="Lu Y."/>
            <person name="Ruan J."/>
            <person name="Qian W."/>
            <person name="Wang M."/>
            <person name="Huang Q."/>
            <person name="Li B."/>
            <person name="Xuan Z."/>
            <person name="Cao J."/>
            <person name="Asan"/>
            <person name="Wu Z."/>
            <person name="Zhang J."/>
            <person name="Cai Q."/>
            <person name="Bai Y."/>
            <person name="Zhao B."/>
            <person name="Han Y."/>
            <person name="Li Y."/>
            <person name="Li X."/>
            <person name="Wang S."/>
            <person name="Shi Q."/>
            <person name="Liu S."/>
            <person name="Cho W.K."/>
            <person name="Kim J.Y."/>
            <person name="Xu Y."/>
            <person name="Heller-Uszynska K."/>
            <person name="Miao H."/>
            <person name="Cheng Z."/>
            <person name="Zhang S."/>
            <person name="Wu J."/>
            <person name="Yang Y."/>
            <person name="Kang H."/>
            <person name="Li M."/>
            <person name="Liang H."/>
            <person name="Ren X."/>
            <person name="Shi Z."/>
            <person name="Wen M."/>
            <person name="Jian M."/>
            <person name="Yang H."/>
            <person name="Zhang G."/>
            <person name="Yang Z."/>
            <person name="Chen R."/>
            <person name="Liu S."/>
            <person name="Li J."/>
            <person name="Ma L."/>
            <person name="Liu H."/>
            <person name="Zhou Y."/>
            <person name="Zhao J."/>
            <person name="Fang X."/>
            <person name="Li G."/>
            <person name="Fang L."/>
            <person name="Li Y."/>
            <person name="Liu D."/>
            <person name="Zheng H."/>
            <person name="Zhang Y."/>
            <person name="Qin N."/>
            <person name="Li Z."/>
            <person name="Yang G."/>
            <person name="Yang S."/>
            <person name="Bolund L."/>
            <person name="Kristiansen K."/>
            <person name="Zheng H."/>
            <person name="Li S."/>
            <person name="Zhang X."/>
            <person name="Yang H."/>
            <person name="Wang J."/>
            <person name="Sun R."/>
            <person name="Zhang B."/>
            <person name="Jiang S."/>
            <person name="Wang J."/>
            <person name="Du Y."/>
            <person name="Li S."/>
        </authorList>
    </citation>
    <scope>NUCLEOTIDE SEQUENCE [LARGE SCALE GENOMIC DNA]</scope>
    <source>
        <strain evidence="2">cv. 9930</strain>
    </source>
</reference>
<reference evidence="1 2" key="2">
    <citation type="journal article" date="2009" name="PLoS ONE">
        <title>An integrated genetic and cytogenetic map of the cucumber genome.</title>
        <authorList>
            <person name="Ren Y."/>
            <person name="Zhang Z."/>
            <person name="Liu J."/>
            <person name="Staub J.E."/>
            <person name="Han Y."/>
            <person name="Cheng Z."/>
            <person name="Li X."/>
            <person name="Lu J."/>
            <person name="Miao H."/>
            <person name="Kang H."/>
            <person name="Xie B."/>
            <person name="Gu X."/>
            <person name="Wang X."/>
            <person name="Du Y."/>
            <person name="Jin W."/>
            <person name="Huang S."/>
        </authorList>
    </citation>
    <scope>NUCLEOTIDE SEQUENCE [LARGE SCALE GENOMIC DNA]</scope>
    <source>
        <strain evidence="2">cv. 9930</strain>
    </source>
</reference>
<accession>A0A0A0L8W3</accession>
<proteinExistence type="predicted"/>
<dbReference type="Gramene" id="KGN57047">
    <property type="protein sequence ID" value="KGN57047"/>
    <property type="gene ID" value="Csa_3G150760"/>
</dbReference>
<dbReference type="AlphaFoldDB" id="A0A0A0L8W3"/>
<name>A0A0A0L8W3_CUCSA</name>
<evidence type="ECO:0000313" key="2">
    <source>
        <dbReference type="Proteomes" id="UP000029981"/>
    </source>
</evidence>
<gene>
    <name evidence="1" type="ORF">Csa_3G150760</name>
</gene>